<comment type="similarity">
    <text evidence="2">Belongs to the dGTPase family. Type 2 subfamily.</text>
</comment>
<evidence type="ECO:0000256" key="2">
    <source>
        <dbReference type="HAMAP-Rule" id="MF_01212"/>
    </source>
</evidence>
<dbReference type="PANTHER" id="PTHR35795">
    <property type="entry name" value="SLR1885 PROTEIN"/>
    <property type="match status" value="1"/>
</dbReference>
<dbReference type="HAMAP" id="MF_01212">
    <property type="entry name" value="dGTPase_type2"/>
    <property type="match status" value="1"/>
</dbReference>
<evidence type="ECO:0000256" key="1">
    <source>
        <dbReference type="ARBA" id="ARBA00022801"/>
    </source>
</evidence>
<dbReference type="AlphaFoldDB" id="A0A0S3QSM4"/>
<dbReference type="OrthoDB" id="9803619at2"/>
<dbReference type="InterPro" id="IPR003607">
    <property type="entry name" value="HD/PDEase_dom"/>
</dbReference>
<feature type="domain" description="HD" evidence="3">
    <location>
        <begin position="75"/>
        <end position="195"/>
    </location>
</feature>
<dbReference type="Pfam" id="PF01966">
    <property type="entry name" value="HD"/>
    <property type="match status" value="1"/>
</dbReference>
<evidence type="ECO:0000313" key="4">
    <source>
        <dbReference type="EMBL" id="BAT71326.1"/>
    </source>
</evidence>
<dbReference type="InterPro" id="IPR023023">
    <property type="entry name" value="dNTPase_2"/>
</dbReference>
<dbReference type="InterPro" id="IPR006261">
    <property type="entry name" value="dGTPase"/>
</dbReference>
<dbReference type="InterPro" id="IPR006674">
    <property type="entry name" value="HD_domain"/>
</dbReference>
<dbReference type="SMART" id="SM00471">
    <property type="entry name" value="HDc"/>
    <property type="match status" value="1"/>
</dbReference>
<dbReference type="InterPro" id="IPR026875">
    <property type="entry name" value="PHydrolase_assoc_dom"/>
</dbReference>
<organism evidence="4 5">
    <name type="scientific">Thermosulfidibacter takaii (strain DSM 17441 / JCM 13301 / NBRC 103674 / ABI70S6)</name>
    <dbReference type="NCBI Taxonomy" id="1298851"/>
    <lineage>
        <taxon>Bacteria</taxon>
        <taxon>Pseudomonadati</taxon>
        <taxon>Thermosulfidibacterota</taxon>
        <taxon>Thermosulfidibacteria</taxon>
        <taxon>Thermosulfidibacterales</taxon>
        <taxon>Thermosulfidibacteraceae</taxon>
    </lineage>
</organism>
<protein>
    <recommendedName>
        <fullName evidence="2">Deoxyguanosinetriphosphate triphosphohydrolase-like protein</fullName>
    </recommendedName>
</protein>
<dbReference type="EMBL" id="AP013035">
    <property type="protein sequence ID" value="BAT71326.1"/>
    <property type="molecule type" value="Genomic_DNA"/>
</dbReference>
<keyword evidence="1 2" id="KW-0378">Hydrolase</keyword>
<reference evidence="5" key="1">
    <citation type="journal article" date="2018" name="Science">
        <title>A primordial and reversible TCA cycle in a facultatively chemolithoautotrophic thermophile.</title>
        <authorList>
            <person name="Nunoura T."/>
            <person name="Chikaraishi Y."/>
            <person name="Izaki R."/>
            <person name="Suwa T."/>
            <person name="Sato T."/>
            <person name="Harada T."/>
            <person name="Mori K."/>
            <person name="Kato Y."/>
            <person name="Miyazaki M."/>
            <person name="Shimamura S."/>
            <person name="Yanagawa K."/>
            <person name="Shuto A."/>
            <person name="Ohkouchi N."/>
            <person name="Fujita N."/>
            <person name="Takaki Y."/>
            <person name="Atomi H."/>
            <person name="Takai K."/>
        </authorList>
    </citation>
    <scope>NUCLEOTIDE SEQUENCE [LARGE SCALE GENOMIC DNA]</scope>
    <source>
        <strain evidence="5">DSM 17441 / JCM 13301 / NBRC 103674 / ABI70S6</strain>
    </source>
</reference>
<dbReference type="PANTHER" id="PTHR35795:SF1">
    <property type="entry name" value="BIS(5'-NUCLEOSYL)-TETRAPHOSPHATASE, SYMMETRICAL"/>
    <property type="match status" value="1"/>
</dbReference>
<sequence length="347" mass="40255">MTIREEIEKWEERYLHPLAAKSARTKGRIYSEEECDIRTSFQRDRDKILHSKSFRRLKHKTQVFLAPVGDHYRTRLTHTLEVAQIARTIARALRLNEDLTEAIALGHDLGHTPFGHAGEEVLDRLSSEGFHHARQSLRVVDLLEREGKGLNLTFEVRDGIKKHSKGLGAILASDEDRPATLEGEVVRISDIIAYVNHDIDDAMRAGLISPSDLPSECVKFFGGTHGERIDTMVKDVIKKTRKLDYERVSMSKEALYLLHKLRKFLYERVYQAPQVIREFKKAYALLESLYSYFMEHPEKIRGWSRAEDPVERRVLDYLSGMTDRYAIELYKSLFLPKPWRAEEYDGV</sequence>
<evidence type="ECO:0000259" key="3">
    <source>
        <dbReference type="PROSITE" id="PS51831"/>
    </source>
</evidence>
<dbReference type="SUPFAM" id="SSF109604">
    <property type="entry name" value="HD-domain/PDEase-like"/>
    <property type="match status" value="1"/>
</dbReference>
<dbReference type="GO" id="GO:0016793">
    <property type="term" value="F:triphosphoric monoester hydrolase activity"/>
    <property type="evidence" value="ECO:0007669"/>
    <property type="project" value="InterPro"/>
</dbReference>
<accession>A0A0S3QSM4</accession>
<dbReference type="Proteomes" id="UP000063234">
    <property type="component" value="Chromosome"/>
</dbReference>
<dbReference type="Gene3D" id="1.10.3210.10">
    <property type="entry name" value="Hypothetical protein af1432"/>
    <property type="match status" value="1"/>
</dbReference>
<dbReference type="CDD" id="cd00077">
    <property type="entry name" value="HDc"/>
    <property type="match status" value="1"/>
</dbReference>
<keyword evidence="5" id="KW-1185">Reference proteome</keyword>
<dbReference type="KEGG" id="ttk:TST_0520"/>
<dbReference type="PROSITE" id="PS51831">
    <property type="entry name" value="HD"/>
    <property type="match status" value="1"/>
</dbReference>
<dbReference type="NCBIfam" id="TIGR01353">
    <property type="entry name" value="dGTP_triPase"/>
    <property type="match status" value="1"/>
</dbReference>
<name>A0A0S3QSM4_THET7</name>
<dbReference type="STRING" id="1298851.TST_0520"/>
<dbReference type="InterPro" id="IPR051094">
    <property type="entry name" value="Diverse_Catalytic_Enzymes"/>
</dbReference>
<gene>
    <name evidence="4" type="primary">dgt</name>
    <name evidence="4" type="ORF">TST_0520</name>
</gene>
<evidence type="ECO:0000313" key="5">
    <source>
        <dbReference type="Proteomes" id="UP000063234"/>
    </source>
</evidence>
<dbReference type="PATRIC" id="fig|1298851.3.peg.542"/>
<dbReference type="RefSeq" id="WP_068549248.1">
    <property type="nucleotide sequence ID" value="NZ_AP013035.1"/>
</dbReference>
<proteinExistence type="inferred from homology"/>
<dbReference type="NCBIfam" id="NF002327">
    <property type="entry name" value="PRK01286.1-2"/>
    <property type="match status" value="1"/>
</dbReference>
<dbReference type="Pfam" id="PF13286">
    <property type="entry name" value="HD_assoc"/>
    <property type="match status" value="1"/>
</dbReference>